<protein>
    <submittedName>
        <fullName evidence="2">Uncharacterized protein</fullName>
    </submittedName>
</protein>
<evidence type="ECO:0000256" key="1">
    <source>
        <dbReference type="SAM" id="MobiDB-lite"/>
    </source>
</evidence>
<dbReference type="Proteomes" id="UP000002630">
    <property type="component" value="Linkage Group LG01"/>
</dbReference>
<dbReference type="InParanoid" id="D8LBI5"/>
<feature type="region of interest" description="Disordered" evidence="1">
    <location>
        <begin position="197"/>
        <end position="240"/>
    </location>
</feature>
<sequence>MSVTPTRSGGVTSWSILMDFRYPFPWETTAAFVLRVKAKGPPDEMVTLEVDRNVFKYNVHMPWYARLVLGKNIIWHDVLHANPTTKTLSEDGINMSLQRLGTVRDCSSWRACEDDPNVTMYSKRVDFDIRMPVGPTIMMQVAQPLMRWFRTKSHLCRELEVQAIREFIEAEKGKTEEERTERLANDAAWMAALTAEATPPVSPPPPAPSSPCCSSEADRKEQVHAEEEQAQPTRLAGARARVKNVVSKARAKLAKVVGAGAAERSRSQAATRSAAAAAAGAAADGSSA</sequence>
<dbReference type="OrthoDB" id="10378743at2759"/>
<organism evidence="2 3">
    <name type="scientific">Ectocarpus siliculosus</name>
    <name type="common">Brown alga</name>
    <name type="synonym">Conferva siliculosa</name>
    <dbReference type="NCBI Taxonomy" id="2880"/>
    <lineage>
        <taxon>Eukaryota</taxon>
        <taxon>Sar</taxon>
        <taxon>Stramenopiles</taxon>
        <taxon>Ochrophyta</taxon>
        <taxon>PX clade</taxon>
        <taxon>Phaeophyceae</taxon>
        <taxon>Ectocarpales</taxon>
        <taxon>Ectocarpaceae</taxon>
        <taxon>Ectocarpus</taxon>
    </lineage>
</organism>
<feature type="compositionally biased region" description="Basic and acidic residues" evidence="1">
    <location>
        <begin position="216"/>
        <end position="227"/>
    </location>
</feature>
<accession>D8LBI5</accession>
<evidence type="ECO:0000313" key="3">
    <source>
        <dbReference type="Proteomes" id="UP000002630"/>
    </source>
</evidence>
<gene>
    <name evidence="2" type="ORF">Esi_0000_0475</name>
</gene>
<dbReference type="EMBL" id="FN647682">
    <property type="protein sequence ID" value="CBN76694.1"/>
    <property type="molecule type" value="Genomic_DNA"/>
</dbReference>
<keyword evidence="3" id="KW-1185">Reference proteome</keyword>
<name>D8LBI5_ECTSI</name>
<dbReference type="EMBL" id="FN649726">
    <property type="protein sequence ID" value="CBN76694.1"/>
    <property type="molecule type" value="Genomic_DNA"/>
</dbReference>
<proteinExistence type="predicted"/>
<evidence type="ECO:0000313" key="2">
    <source>
        <dbReference type="EMBL" id="CBN76694.1"/>
    </source>
</evidence>
<reference evidence="2 3" key="1">
    <citation type="journal article" date="2010" name="Nature">
        <title>The Ectocarpus genome and the independent evolution of multicellularity in brown algae.</title>
        <authorList>
            <person name="Cock J.M."/>
            <person name="Sterck L."/>
            <person name="Rouze P."/>
            <person name="Scornet D."/>
            <person name="Allen A.E."/>
            <person name="Amoutzias G."/>
            <person name="Anthouard V."/>
            <person name="Artiguenave F."/>
            <person name="Aury J.M."/>
            <person name="Badger J.H."/>
            <person name="Beszteri B."/>
            <person name="Billiau K."/>
            <person name="Bonnet E."/>
            <person name="Bothwell J.H."/>
            <person name="Bowler C."/>
            <person name="Boyen C."/>
            <person name="Brownlee C."/>
            <person name="Carrano C.J."/>
            <person name="Charrier B."/>
            <person name="Cho G.Y."/>
            <person name="Coelho S.M."/>
            <person name="Collen J."/>
            <person name="Corre E."/>
            <person name="Da Silva C."/>
            <person name="Delage L."/>
            <person name="Delaroque N."/>
            <person name="Dittami S.M."/>
            <person name="Doulbeau S."/>
            <person name="Elias M."/>
            <person name="Farnham G."/>
            <person name="Gachon C.M."/>
            <person name="Gschloessl B."/>
            <person name="Heesch S."/>
            <person name="Jabbari K."/>
            <person name="Jubin C."/>
            <person name="Kawai H."/>
            <person name="Kimura K."/>
            <person name="Kloareg B."/>
            <person name="Kupper F.C."/>
            <person name="Lang D."/>
            <person name="Le Bail A."/>
            <person name="Leblanc C."/>
            <person name="Lerouge P."/>
            <person name="Lohr M."/>
            <person name="Lopez P.J."/>
            <person name="Martens C."/>
            <person name="Maumus F."/>
            <person name="Michel G."/>
            <person name="Miranda-Saavedra D."/>
            <person name="Morales J."/>
            <person name="Moreau H."/>
            <person name="Motomura T."/>
            <person name="Nagasato C."/>
            <person name="Napoli C.A."/>
            <person name="Nelson D.R."/>
            <person name="Nyvall-Collen P."/>
            <person name="Peters A.F."/>
            <person name="Pommier C."/>
            <person name="Potin P."/>
            <person name="Poulain J."/>
            <person name="Quesneville H."/>
            <person name="Read B."/>
            <person name="Rensing S.A."/>
            <person name="Ritter A."/>
            <person name="Rousvoal S."/>
            <person name="Samanta M."/>
            <person name="Samson G."/>
            <person name="Schroeder D.C."/>
            <person name="Segurens B."/>
            <person name="Strittmatter M."/>
            <person name="Tonon T."/>
            <person name="Tregear J.W."/>
            <person name="Valentin K."/>
            <person name="von Dassow P."/>
            <person name="Yamagishi T."/>
            <person name="Van de Peer Y."/>
            <person name="Wincker P."/>
        </authorList>
    </citation>
    <scope>NUCLEOTIDE SEQUENCE [LARGE SCALE GENOMIC DNA]</scope>
    <source>
        <strain evidence="3">Ec32 / CCAP1310/4</strain>
    </source>
</reference>
<dbReference type="AlphaFoldDB" id="D8LBI5"/>
<feature type="compositionally biased region" description="Pro residues" evidence="1">
    <location>
        <begin position="200"/>
        <end position="209"/>
    </location>
</feature>